<dbReference type="AlphaFoldDB" id="A0A8K0JXN8"/>
<feature type="transmembrane region" description="Helical" evidence="7">
    <location>
        <begin position="380"/>
        <end position="398"/>
    </location>
</feature>
<feature type="transmembrane region" description="Helical" evidence="7">
    <location>
        <begin position="340"/>
        <end position="360"/>
    </location>
</feature>
<keyword evidence="5 7" id="KW-0472">Membrane</keyword>
<evidence type="ECO:0000256" key="1">
    <source>
        <dbReference type="ARBA" id="ARBA00004141"/>
    </source>
</evidence>
<keyword evidence="3 7" id="KW-0812">Transmembrane</keyword>
<keyword evidence="10" id="KW-1185">Reference proteome</keyword>
<dbReference type="EMBL" id="KZ308193">
    <property type="protein sequence ID" value="KAG8224364.1"/>
    <property type="molecule type" value="Genomic_DNA"/>
</dbReference>
<accession>A0A8K0JXN8</accession>
<gene>
    <name evidence="9" type="ORF">J437_LFUL005245</name>
</gene>
<dbReference type="GO" id="GO:0005886">
    <property type="term" value="C:plasma membrane"/>
    <property type="evidence" value="ECO:0007669"/>
    <property type="project" value="InterPro"/>
</dbReference>
<dbReference type="GO" id="GO:0008381">
    <property type="term" value="F:mechanosensitive monoatomic ion channel activity"/>
    <property type="evidence" value="ECO:0007669"/>
    <property type="project" value="TreeGrafter"/>
</dbReference>
<evidence type="ECO:0000256" key="5">
    <source>
        <dbReference type="ARBA" id="ARBA00023136"/>
    </source>
</evidence>
<feature type="transmembrane region" description="Helical" evidence="7">
    <location>
        <begin position="565"/>
        <end position="586"/>
    </location>
</feature>
<dbReference type="Proteomes" id="UP000792457">
    <property type="component" value="Unassembled WGS sequence"/>
</dbReference>
<comment type="subcellular location">
    <subcellularLocation>
        <location evidence="1">Membrane</location>
        <topology evidence="1">Multi-pass membrane protein</topology>
    </subcellularLocation>
</comment>
<comment type="similarity">
    <text evidence="2">Belongs to the TMC family.</text>
</comment>
<dbReference type="OrthoDB" id="1936208at2759"/>
<reference evidence="9" key="1">
    <citation type="submission" date="2013-04" db="EMBL/GenBank/DDBJ databases">
        <authorList>
            <person name="Qu J."/>
            <person name="Murali S.C."/>
            <person name="Bandaranaike D."/>
            <person name="Bellair M."/>
            <person name="Blankenburg K."/>
            <person name="Chao H."/>
            <person name="Dinh H."/>
            <person name="Doddapaneni H."/>
            <person name="Downs B."/>
            <person name="Dugan-Rocha S."/>
            <person name="Elkadiri S."/>
            <person name="Gnanaolivu R.D."/>
            <person name="Hernandez B."/>
            <person name="Javaid M."/>
            <person name="Jayaseelan J.C."/>
            <person name="Lee S."/>
            <person name="Li M."/>
            <person name="Ming W."/>
            <person name="Munidasa M."/>
            <person name="Muniz J."/>
            <person name="Nguyen L."/>
            <person name="Ongeri F."/>
            <person name="Osuji N."/>
            <person name="Pu L.-L."/>
            <person name="Puazo M."/>
            <person name="Qu C."/>
            <person name="Quiroz J."/>
            <person name="Raj R."/>
            <person name="Weissenberger G."/>
            <person name="Xin Y."/>
            <person name="Zou X."/>
            <person name="Han Y."/>
            <person name="Richards S."/>
            <person name="Worley K."/>
            <person name="Muzny D."/>
            <person name="Gibbs R."/>
        </authorList>
    </citation>
    <scope>NUCLEOTIDE SEQUENCE</scope>
    <source>
        <strain evidence="9">Sampled in the wild</strain>
    </source>
</reference>
<feature type="domain" description="TMC" evidence="8">
    <location>
        <begin position="427"/>
        <end position="547"/>
    </location>
</feature>
<evidence type="ECO:0000256" key="4">
    <source>
        <dbReference type="ARBA" id="ARBA00022989"/>
    </source>
</evidence>
<evidence type="ECO:0000313" key="9">
    <source>
        <dbReference type="EMBL" id="KAG8224364.1"/>
    </source>
</evidence>
<feature type="transmembrane region" description="Helical" evidence="7">
    <location>
        <begin position="273"/>
        <end position="296"/>
    </location>
</feature>
<evidence type="ECO:0000259" key="8">
    <source>
        <dbReference type="Pfam" id="PF07810"/>
    </source>
</evidence>
<reference evidence="9" key="2">
    <citation type="submission" date="2017-10" db="EMBL/GenBank/DDBJ databases">
        <title>Ladona fulva Genome sequencing and assembly.</title>
        <authorList>
            <person name="Murali S."/>
            <person name="Richards S."/>
            <person name="Bandaranaike D."/>
            <person name="Bellair M."/>
            <person name="Blankenburg K."/>
            <person name="Chao H."/>
            <person name="Dinh H."/>
            <person name="Doddapaneni H."/>
            <person name="Dugan-Rocha S."/>
            <person name="Elkadiri S."/>
            <person name="Gnanaolivu R."/>
            <person name="Hernandez B."/>
            <person name="Skinner E."/>
            <person name="Javaid M."/>
            <person name="Lee S."/>
            <person name="Li M."/>
            <person name="Ming W."/>
            <person name="Munidasa M."/>
            <person name="Muniz J."/>
            <person name="Nguyen L."/>
            <person name="Hughes D."/>
            <person name="Osuji N."/>
            <person name="Pu L.-L."/>
            <person name="Puazo M."/>
            <person name="Qu C."/>
            <person name="Quiroz J."/>
            <person name="Raj R."/>
            <person name="Weissenberger G."/>
            <person name="Xin Y."/>
            <person name="Zou X."/>
            <person name="Han Y."/>
            <person name="Worley K."/>
            <person name="Muzny D."/>
            <person name="Gibbs R."/>
        </authorList>
    </citation>
    <scope>NUCLEOTIDE SEQUENCE</scope>
    <source>
        <strain evidence="9">Sampled in the wild</strain>
    </source>
</reference>
<proteinExistence type="inferred from homology"/>
<feature type="region of interest" description="Disordered" evidence="6">
    <location>
        <begin position="670"/>
        <end position="703"/>
    </location>
</feature>
<dbReference type="PANTHER" id="PTHR23302:SF24">
    <property type="entry name" value="TMC DOMAIN-CONTAINING PROTEIN"/>
    <property type="match status" value="1"/>
</dbReference>
<keyword evidence="4 7" id="KW-1133">Transmembrane helix</keyword>
<evidence type="ECO:0000256" key="3">
    <source>
        <dbReference type="ARBA" id="ARBA00022692"/>
    </source>
</evidence>
<feature type="transmembrane region" description="Helical" evidence="7">
    <location>
        <begin position="180"/>
        <end position="198"/>
    </location>
</feature>
<feature type="transmembrane region" description="Helical" evidence="7">
    <location>
        <begin position="616"/>
        <end position="636"/>
    </location>
</feature>
<evidence type="ECO:0000313" key="10">
    <source>
        <dbReference type="Proteomes" id="UP000792457"/>
    </source>
</evidence>
<protein>
    <recommendedName>
        <fullName evidence="8">TMC domain-containing protein</fullName>
    </recommendedName>
</protein>
<name>A0A8K0JXN8_LADFU</name>
<feature type="compositionally biased region" description="Low complexity" evidence="6">
    <location>
        <begin position="690"/>
        <end position="703"/>
    </location>
</feature>
<feature type="transmembrane region" description="Helical" evidence="7">
    <location>
        <begin position="79"/>
        <end position="105"/>
    </location>
</feature>
<evidence type="ECO:0000256" key="7">
    <source>
        <dbReference type="SAM" id="Phobius"/>
    </source>
</evidence>
<evidence type="ECO:0000256" key="6">
    <source>
        <dbReference type="SAM" id="MobiDB-lite"/>
    </source>
</evidence>
<feature type="compositionally biased region" description="Low complexity" evidence="6">
    <location>
        <begin position="670"/>
        <end position="682"/>
    </location>
</feature>
<comment type="caution">
    <text evidence="9">The sequence shown here is derived from an EMBL/GenBank/DDBJ whole genome shotgun (WGS) entry which is preliminary data.</text>
</comment>
<dbReference type="PANTHER" id="PTHR23302">
    <property type="entry name" value="TRANSMEMBRANE CHANNEL-RELATED"/>
    <property type="match status" value="1"/>
</dbReference>
<sequence>MQHWALPVCMAQKRELKARLQNATKLRLQGIEQFNWRRRKWWRTAHGRWKELAAKLAPWRGSLKYIEGRYGTGVLSYFLFLRWLVFLNLSIFIIVFSLVVLPTLLLNSVDDLGDLCPQPPQNDTSMVAAVADCCSKIYLSGPDDTGGNAIIDIVQGTGWMKNTVAFYGKYGKLESYDLPLAYIAATLAYFLVSLAAIVKSAAAGFRERLVEGEGGRAHRYCHLVFSGWDFCIDNETAAATKHRALYNEMRACLRSEKMDEERRNRTRKERLKLAFIRLMINAFVVCVLGGLGYAIYEIFNFSRTTLVETHWDAPKTLPTQVEPEQLPILTEALFRMFLEFLPYIVILLLNFCVPFLFTFLVRFERYSPIVAVRITLMRTVFLRLSSLGVLLASFYSLVSCGREQGQGSDPMGNMTKCLSTVCGIQGCWETFVGQQFYKLVILDFSVHVLVTIIIHFPRSLLAKKCLSERNDDGEGRERRGGPGCFIRLLITPPEFDLPCHVLDAVYSQTLCWLGSFYCPLLPLLSSITSILSFYVRRINCQASRAPSSLSSSLAPLHRASRTHSLFMAVLLLSLVASAVPIGYAIAEAPPSVHCGPFRHGATVWETVSRALERLPAWLRTFFSGLITPTFAAVSAANRDMVNVLRRQLVLEGHDKQYLLNRLSAFVKQHQQQQLQQQHQQHQQHLKETAADSSGASGGQSSNP</sequence>
<organism evidence="9 10">
    <name type="scientific">Ladona fulva</name>
    <name type="common">Scarce chaser dragonfly</name>
    <name type="synonym">Libellula fulva</name>
    <dbReference type="NCBI Taxonomy" id="123851"/>
    <lineage>
        <taxon>Eukaryota</taxon>
        <taxon>Metazoa</taxon>
        <taxon>Ecdysozoa</taxon>
        <taxon>Arthropoda</taxon>
        <taxon>Hexapoda</taxon>
        <taxon>Insecta</taxon>
        <taxon>Pterygota</taxon>
        <taxon>Palaeoptera</taxon>
        <taxon>Odonata</taxon>
        <taxon>Epiprocta</taxon>
        <taxon>Anisoptera</taxon>
        <taxon>Libelluloidea</taxon>
        <taxon>Libellulidae</taxon>
        <taxon>Ladona</taxon>
    </lineage>
</organism>
<dbReference type="InterPro" id="IPR038900">
    <property type="entry name" value="TMC"/>
</dbReference>
<evidence type="ECO:0000256" key="2">
    <source>
        <dbReference type="ARBA" id="ARBA00006510"/>
    </source>
</evidence>
<dbReference type="InterPro" id="IPR012496">
    <property type="entry name" value="TMC_dom"/>
</dbReference>
<dbReference type="Pfam" id="PF07810">
    <property type="entry name" value="TMC"/>
    <property type="match status" value="1"/>
</dbReference>